<keyword evidence="6 12" id="KW-0547">Nucleotide-binding</keyword>
<evidence type="ECO:0000256" key="11">
    <source>
        <dbReference type="ARBA" id="ARBA00023180"/>
    </source>
</evidence>
<dbReference type="AlphaFoldDB" id="A0AAQ3JMM4"/>
<reference evidence="16 17" key="1">
    <citation type="submission" date="2023-10" db="EMBL/GenBank/DDBJ databases">
        <title>Chromosome-scale genome assembly provides insights into flower coloration mechanisms of Canna indica.</title>
        <authorList>
            <person name="Li C."/>
        </authorList>
    </citation>
    <scope>NUCLEOTIDE SEQUENCE [LARGE SCALE GENOMIC DNA]</scope>
    <source>
        <tissue evidence="16">Flower</tissue>
    </source>
</reference>
<keyword evidence="9" id="KW-1133">Transmembrane helix</keyword>
<evidence type="ECO:0000256" key="3">
    <source>
        <dbReference type="ARBA" id="ARBA00022679"/>
    </source>
</evidence>
<proteinExistence type="inferred from homology"/>
<dbReference type="FunFam" id="3.30.200.20:FF:000178">
    <property type="entry name" value="serine/threonine-protein kinase PBS1-like"/>
    <property type="match status" value="1"/>
</dbReference>
<keyword evidence="4" id="KW-0812">Transmembrane</keyword>
<dbReference type="CDD" id="cd14066">
    <property type="entry name" value="STKc_IRAK"/>
    <property type="match status" value="1"/>
</dbReference>
<keyword evidence="10" id="KW-0472">Membrane</keyword>
<keyword evidence="2 13" id="KW-0723">Serine/threonine-protein kinase</keyword>
<evidence type="ECO:0000256" key="8">
    <source>
        <dbReference type="ARBA" id="ARBA00022840"/>
    </source>
</evidence>
<evidence type="ECO:0000256" key="12">
    <source>
        <dbReference type="PROSITE-ProRule" id="PRU10141"/>
    </source>
</evidence>
<keyword evidence="11" id="KW-0325">Glycoprotein</keyword>
<dbReference type="FunFam" id="1.10.510.10:FF:000590">
    <property type="entry name" value="PR5-like receptor kinase"/>
    <property type="match status" value="1"/>
</dbReference>
<dbReference type="InterPro" id="IPR017441">
    <property type="entry name" value="Protein_kinase_ATP_BS"/>
</dbReference>
<evidence type="ECO:0000259" key="15">
    <source>
        <dbReference type="PROSITE" id="PS50011"/>
    </source>
</evidence>
<dbReference type="PANTHER" id="PTHR27009">
    <property type="entry name" value="RUST RESISTANCE KINASE LR10-RELATED"/>
    <property type="match status" value="1"/>
</dbReference>
<evidence type="ECO:0000256" key="7">
    <source>
        <dbReference type="ARBA" id="ARBA00022777"/>
    </source>
</evidence>
<evidence type="ECO:0000256" key="5">
    <source>
        <dbReference type="ARBA" id="ARBA00022729"/>
    </source>
</evidence>
<feature type="binding site" evidence="12">
    <location>
        <position position="86"/>
    </location>
    <ligand>
        <name>ATP</name>
        <dbReference type="ChEBI" id="CHEBI:30616"/>
    </ligand>
</feature>
<dbReference type="PROSITE" id="PS00108">
    <property type="entry name" value="PROTEIN_KINASE_ST"/>
    <property type="match status" value="1"/>
</dbReference>
<dbReference type="SUPFAM" id="SSF56112">
    <property type="entry name" value="Protein kinase-like (PK-like)"/>
    <property type="match status" value="1"/>
</dbReference>
<dbReference type="GO" id="GO:0004674">
    <property type="term" value="F:protein serine/threonine kinase activity"/>
    <property type="evidence" value="ECO:0007669"/>
    <property type="project" value="UniProtKB-KW"/>
</dbReference>
<evidence type="ECO:0000313" key="16">
    <source>
        <dbReference type="EMBL" id="WOK92461.1"/>
    </source>
</evidence>
<feature type="signal peptide" evidence="14">
    <location>
        <begin position="1"/>
        <end position="22"/>
    </location>
</feature>
<feature type="domain" description="Protein kinase" evidence="15">
    <location>
        <begin position="58"/>
        <end position="334"/>
    </location>
</feature>
<evidence type="ECO:0000256" key="2">
    <source>
        <dbReference type="ARBA" id="ARBA00022527"/>
    </source>
</evidence>
<evidence type="ECO:0000256" key="1">
    <source>
        <dbReference type="ARBA" id="ARBA00004479"/>
    </source>
</evidence>
<dbReference type="SMART" id="SM00220">
    <property type="entry name" value="S_TKc"/>
    <property type="match status" value="1"/>
</dbReference>
<evidence type="ECO:0000256" key="6">
    <source>
        <dbReference type="ARBA" id="ARBA00022741"/>
    </source>
</evidence>
<dbReference type="Pfam" id="PF00069">
    <property type="entry name" value="Pkinase"/>
    <property type="match status" value="1"/>
</dbReference>
<dbReference type="Gene3D" id="3.30.200.20">
    <property type="entry name" value="Phosphorylase Kinase, domain 1"/>
    <property type="match status" value="1"/>
</dbReference>
<dbReference type="EMBL" id="CP136890">
    <property type="protein sequence ID" value="WOK92461.1"/>
    <property type="molecule type" value="Genomic_DNA"/>
</dbReference>
<name>A0AAQ3JMM4_9LILI</name>
<comment type="subcellular location">
    <subcellularLocation>
        <location evidence="1">Membrane</location>
        <topology evidence="1">Single-pass type I membrane protein</topology>
    </subcellularLocation>
</comment>
<dbReference type="InterPro" id="IPR011009">
    <property type="entry name" value="Kinase-like_dom_sf"/>
</dbReference>
<dbReference type="PROSITE" id="PS50011">
    <property type="entry name" value="PROTEIN_KINASE_DOM"/>
    <property type="match status" value="1"/>
</dbReference>
<keyword evidence="17" id="KW-1185">Reference proteome</keyword>
<dbReference type="Proteomes" id="UP001327560">
    <property type="component" value="Chromosome 1"/>
</dbReference>
<feature type="chain" id="PRO_5042967202" evidence="14">
    <location>
        <begin position="23"/>
        <end position="343"/>
    </location>
</feature>
<dbReference type="InterPro" id="IPR000719">
    <property type="entry name" value="Prot_kinase_dom"/>
</dbReference>
<evidence type="ECO:0000256" key="14">
    <source>
        <dbReference type="SAM" id="SignalP"/>
    </source>
</evidence>
<comment type="similarity">
    <text evidence="13">Belongs to the protein kinase superfamily.</text>
</comment>
<evidence type="ECO:0000256" key="4">
    <source>
        <dbReference type="ARBA" id="ARBA00022692"/>
    </source>
</evidence>
<dbReference type="PROSITE" id="PS00107">
    <property type="entry name" value="PROTEIN_KINASE_ATP"/>
    <property type="match status" value="1"/>
</dbReference>
<accession>A0AAQ3JMM4</accession>
<dbReference type="InterPro" id="IPR045874">
    <property type="entry name" value="LRK10/LRL21-25-like"/>
</dbReference>
<keyword evidence="5 14" id="KW-0732">Signal</keyword>
<gene>
    <name evidence="16" type="ORF">Cni_G01152</name>
</gene>
<sequence>MTLASAVPFMLFLSIFVYIMCSRKPHKNNWQNAELFLQQHESLIQKRYKYSEVQRMTKSFSNKLGQGGFGSVYKGTLRDGRIVAVKLLSESKGDGGEFINEVASISKTSHVNVVTLLGFCLEKSKRALIYEFMPNGSLEKFVYSDRSNTETQLDCEKLYEIATGIARGLEYLHNGCNTRIVHFDIKPHNILLDHYYCPKISDFGLAKLCPSRESIISMATARGTIGYIAPEVFSRSFGVVSSKSDVYSYGMMLLEMVGGRKKIDAENERCSEVYFPQWIYDDIDRYCKVGIPGITSETEEFMRKMTVVGLWCIQIMPENRPPMSKVVEMLNGSVDDLQIPPRQ</sequence>
<keyword evidence="8 12" id="KW-0067">ATP-binding</keyword>
<dbReference type="Gene3D" id="1.10.510.10">
    <property type="entry name" value="Transferase(Phosphotransferase) domain 1"/>
    <property type="match status" value="1"/>
</dbReference>
<keyword evidence="7 16" id="KW-0418">Kinase</keyword>
<keyword evidence="3" id="KW-0808">Transferase</keyword>
<evidence type="ECO:0000256" key="13">
    <source>
        <dbReference type="RuleBase" id="RU000304"/>
    </source>
</evidence>
<evidence type="ECO:0000313" key="17">
    <source>
        <dbReference type="Proteomes" id="UP001327560"/>
    </source>
</evidence>
<evidence type="ECO:0000256" key="9">
    <source>
        <dbReference type="ARBA" id="ARBA00022989"/>
    </source>
</evidence>
<dbReference type="GO" id="GO:0005524">
    <property type="term" value="F:ATP binding"/>
    <property type="evidence" value="ECO:0007669"/>
    <property type="project" value="UniProtKB-UniRule"/>
</dbReference>
<organism evidence="16 17">
    <name type="scientific">Canna indica</name>
    <name type="common">Indian-shot</name>
    <dbReference type="NCBI Taxonomy" id="4628"/>
    <lineage>
        <taxon>Eukaryota</taxon>
        <taxon>Viridiplantae</taxon>
        <taxon>Streptophyta</taxon>
        <taxon>Embryophyta</taxon>
        <taxon>Tracheophyta</taxon>
        <taxon>Spermatophyta</taxon>
        <taxon>Magnoliopsida</taxon>
        <taxon>Liliopsida</taxon>
        <taxon>Zingiberales</taxon>
        <taxon>Cannaceae</taxon>
        <taxon>Canna</taxon>
    </lineage>
</organism>
<evidence type="ECO:0000256" key="10">
    <source>
        <dbReference type="ARBA" id="ARBA00023136"/>
    </source>
</evidence>
<dbReference type="GO" id="GO:0016020">
    <property type="term" value="C:membrane"/>
    <property type="evidence" value="ECO:0007669"/>
    <property type="project" value="UniProtKB-SubCell"/>
</dbReference>
<dbReference type="PIRSF" id="PIRSF000654">
    <property type="entry name" value="Integrin-linked_kinase"/>
    <property type="match status" value="1"/>
</dbReference>
<dbReference type="InterPro" id="IPR008271">
    <property type="entry name" value="Ser/Thr_kinase_AS"/>
</dbReference>
<protein>
    <submittedName>
        <fullName evidence="16">Rust resistance kinase Lr10-like</fullName>
    </submittedName>
</protein>